<name>A0A0E9Q764_ANGAN</name>
<proteinExistence type="predicted"/>
<dbReference type="AlphaFoldDB" id="A0A0E9Q764"/>
<evidence type="ECO:0000313" key="2">
    <source>
        <dbReference type="EMBL" id="JAH12352.1"/>
    </source>
</evidence>
<feature type="region of interest" description="Disordered" evidence="1">
    <location>
        <begin position="1"/>
        <end position="21"/>
    </location>
</feature>
<organism evidence="2">
    <name type="scientific">Anguilla anguilla</name>
    <name type="common">European freshwater eel</name>
    <name type="synonym">Muraena anguilla</name>
    <dbReference type="NCBI Taxonomy" id="7936"/>
    <lineage>
        <taxon>Eukaryota</taxon>
        <taxon>Metazoa</taxon>
        <taxon>Chordata</taxon>
        <taxon>Craniata</taxon>
        <taxon>Vertebrata</taxon>
        <taxon>Euteleostomi</taxon>
        <taxon>Actinopterygii</taxon>
        <taxon>Neopterygii</taxon>
        <taxon>Teleostei</taxon>
        <taxon>Anguilliformes</taxon>
        <taxon>Anguillidae</taxon>
        <taxon>Anguilla</taxon>
    </lineage>
</organism>
<protein>
    <submittedName>
        <fullName evidence="2">Uncharacterized protein</fullName>
    </submittedName>
</protein>
<sequence length="21" mass="2392">MPAWIGPPTPMILTRNKRVRG</sequence>
<dbReference type="EMBL" id="GBXM01096225">
    <property type="protein sequence ID" value="JAH12352.1"/>
    <property type="molecule type" value="Transcribed_RNA"/>
</dbReference>
<feature type="compositionally biased region" description="Pro residues" evidence="1">
    <location>
        <begin position="1"/>
        <end position="10"/>
    </location>
</feature>
<reference evidence="2" key="1">
    <citation type="submission" date="2014-11" db="EMBL/GenBank/DDBJ databases">
        <authorList>
            <person name="Amaro Gonzalez C."/>
        </authorList>
    </citation>
    <scope>NUCLEOTIDE SEQUENCE</scope>
</reference>
<accession>A0A0E9Q764</accession>
<reference evidence="2" key="2">
    <citation type="journal article" date="2015" name="Fish Shellfish Immunol.">
        <title>Early steps in the European eel (Anguilla anguilla)-Vibrio vulnificus interaction in the gills: Role of the RtxA13 toxin.</title>
        <authorList>
            <person name="Callol A."/>
            <person name="Pajuelo D."/>
            <person name="Ebbesson L."/>
            <person name="Teles M."/>
            <person name="MacKenzie S."/>
            <person name="Amaro C."/>
        </authorList>
    </citation>
    <scope>NUCLEOTIDE SEQUENCE</scope>
</reference>
<evidence type="ECO:0000256" key="1">
    <source>
        <dbReference type="SAM" id="MobiDB-lite"/>
    </source>
</evidence>